<name>A0A6J6ECK7_9ZZZZ</name>
<dbReference type="Gene3D" id="3.40.50.300">
    <property type="entry name" value="P-loop containing nucleotide triphosphate hydrolases"/>
    <property type="match status" value="1"/>
</dbReference>
<organism evidence="2">
    <name type="scientific">freshwater metagenome</name>
    <dbReference type="NCBI Taxonomy" id="449393"/>
    <lineage>
        <taxon>unclassified sequences</taxon>
        <taxon>metagenomes</taxon>
        <taxon>ecological metagenomes</taxon>
    </lineage>
</organism>
<evidence type="ECO:0000313" key="1">
    <source>
        <dbReference type="EMBL" id="CAB4572603.1"/>
    </source>
</evidence>
<protein>
    <submittedName>
        <fullName evidence="2">Unannotated protein</fullName>
    </submittedName>
</protein>
<evidence type="ECO:0000313" key="2">
    <source>
        <dbReference type="EMBL" id="CAB4573089.1"/>
    </source>
</evidence>
<dbReference type="InterPro" id="IPR027417">
    <property type="entry name" value="P-loop_NTPase"/>
</dbReference>
<dbReference type="EMBL" id="CAEZTK010000069">
    <property type="protein sequence ID" value="CAB4572603.1"/>
    <property type="molecule type" value="Genomic_DNA"/>
</dbReference>
<accession>A0A6J6ECK7</accession>
<reference evidence="2" key="1">
    <citation type="submission" date="2020-05" db="EMBL/GenBank/DDBJ databases">
        <authorList>
            <person name="Chiriac C."/>
            <person name="Salcher M."/>
            <person name="Ghai R."/>
            <person name="Kavagutti S V."/>
        </authorList>
    </citation>
    <scope>NUCLEOTIDE SEQUENCE</scope>
</reference>
<dbReference type="AlphaFoldDB" id="A0A6J6ECK7"/>
<proteinExistence type="predicted"/>
<dbReference type="SUPFAM" id="SSF52540">
    <property type="entry name" value="P-loop containing nucleoside triphosphate hydrolases"/>
    <property type="match status" value="1"/>
</dbReference>
<dbReference type="EMBL" id="CAEZTP010000045">
    <property type="protein sequence ID" value="CAB4573089.1"/>
    <property type="molecule type" value="Genomic_DNA"/>
</dbReference>
<sequence>MQSTDNELRIHVYGHESADPLSVALAFSGTYSQEVHSQSDLAIFVVNPATGIDQQTIDLWQGFDEFQVPRLVVVTQLEKSEADFDDAVMLANRVFDQVITPYLVLHDDQGLPVALISLADLRIIDYSTNPPSEIACEEEHRTLVKEFREEYVEKFESDGENSFAAGLQFPAIPLWIDKGIGVDKVKDLIKQLVI</sequence>
<gene>
    <name evidence="1" type="ORF">UFOPK1643_00861</name>
    <name evidence="2" type="ORF">UFOPK1698_00669</name>
</gene>